<dbReference type="PANTHER" id="PTHR47197">
    <property type="entry name" value="PROTEIN NIRF"/>
    <property type="match status" value="1"/>
</dbReference>
<dbReference type="RefSeq" id="WP_192536871.1">
    <property type="nucleotide sequence ID" value="NZ_RRZB01000004.1"/>
</dbReference>
<organism evidence="2 3">
    <name type="scientific">Halomonas colorata</name>
    <dbReference type="NCBI Taxonomy" id="2742615"/>
    <lineage>
        <taxon>Bacteria</taxon>
        <taxon>Pseudomonadati</taxon>
        <taxon>Pseudomonadota</taxon>
        <taxon>Gammaproteobacteria</taxon>
        <taxon>Oceanospirillales</taxon>
        <taxon>Halomonadaceae</taxon>
        <taxon>Halomonas</taxon>
    </lineage>
</organism>
<dbReference type="InterPro" id="IPR015943">
    <property type="entry name" value="WD40/YVTN_repeat-like_dom_sf"/>
</dbReference>
<evidence type="ECO:0000256" key="1">
    <source>
        <dbReference type="SAM" id="SignalP"/>
    </source>
</evidence>
<reference evidence="2 3" key="1">
    <citation type="submission" date="2020-07" db="EMBL/GenBank/DDBJ databases">
        <title>Halophilic bacteria isolated from french cheeses.</title>
        <authorList>
            <person name="Kothe C.I."/>
            <person name="Farah-Kraiem B."/>
            <person name="Renault P."/>
            <person name="Dridi B."/>
        </authorList>
    </citation>
    <scope>NUCLEOTIDE SEQUENCE [LARGE SCALE GENOMIC DNA]</scope>
    <source>
        <strain evidence="2 3">FME20</strain>
    </source>
</reference>
<name>A0ABR9FUR7_9GAMM</name>
<evidence type="ECO:0000313" key="3">
    <source>
        <dbReference type="Proteomes" id="UP001645038"/>
    </source>
</evidence>
<keyword evidence="1" id="KW-0732">Signal</keyword>
<sequence>MQRLSNGYRLKPLAAVIIALCTLPSVASAQVFDQPDTDFKGSVYATTPVILPGSDVEFVGRDFTPGQTVELSRGNTPLNDTAYTADDDGSFTATITLPEDAAPGRHPLVLIAENPYAASIVDLKISPPIALNGDDAFDVVDTALPAGLYQSAYSAKNSALFVTRAVGRPPVTQSELLKVDPDTLEVIARVTPHQVPDYDDERVFAAYGVGVDDANGNVWVTNTRENTVAVYRQDDLSLVKQFDAGTVPHSRDVIIDSQRGKAYVSATGENYLSVFDASTLEPLGQIEISSSVRGEQFTPMSLALDEASGRLFTVSISTPEAVVIDTQNDSVEKVITLTNANRASGVAFDAQSEQLLVASQGSDNLLYVDIASGDIVHDVPVGAGPLNVAFEADSGLAYVSNRASGTLAILNREGELVANIDGGTYPNHVHADGQGHIFAVNKARGENDPRGDHVRRIQAINE</sequence>
<proteinExistence type="predicted"/>
<keyword evidence="3" id="KW-1185">Reference proteome</keyword>
<dbReference type="InterPro" id="IPR011048">
    <property type="entry name" value="Haem_d1_sf"/>
</dbReference>
<dbReference type="Proteomes" id="UP001645038">
    <property type="component" value="Unassembled WGS sequence"/>
</dbReference>
<feature type="signal peptide" evidence="1">
    <location>
        <begin position="1"/>
        <end position="29"/>
    </location>
</feature>
<dbReference type="PANTHER" id="PTHR47197:SF3">
    <property type="entry name" value="DIHYDRO-HEME D1 DEHYDROGENASE"/>
    <property type="match status" value="1"/>
</dbReference>
<accession>A0ABR9FUR7</accession>
<dbReference type="SUPFAM" id="SSF51004">
    <property type="entry name" value="C-terminal (heme d1) domain of cytochrome cd1-nitrite reductase"/>
    <property type="match status" value="1"/>
</dbReference>
<evidence type="ECO:0000313" key="2">
    <source>
        <dbReference type="EMBL" id="MBE0462374.1"/>
    </source>
</evidence>
<dbReference type="Gene3D" id="2.130.10.10">
    <property type="entry name" value="YVTN repeat-like/Quinoprotein amine dehydrogenase"/>
    <property type="match status" value="1"/>
</dbReference>
<keyword evidence="2" id="KW-0547">Nucleotide-binding</keyword>
<dbReference type="GO" id="GO:0005524">
    <property type="term" value="F:ATP binding"/>
    <property type="evidence" value="ECO:0007669"/>
    <property type="project" value="UniProtKB-KW"/>
</dbReference>
<dbReference type="InterPro" id="IPR051200">
    <property type="entry name" value="Host-pathogen_enzymatic-act"/>
</dbReference>
<keyword evidence="2" id="KW-0067">ATP-binding</keyword>
<gene>
    <name evidence="2" type="ORF">EI547_02725</name>
</gene>
<dbReference type="EMBL" id="RRZB01000004">
    <property type="protein sequence ID" value="MBE0462374.1"/>
    <property type="molecule type" value="Genomic_DNA"/>
</dbReference>
<comment type="caution">
    <text evidence="2">The sequence shown here is derived from an EMBL/GenBank/DDBJ whole genome shotgun (WGS) entry which is preliminary data.</text>
</comment>
<feature type="chain" id="PRO_5047249503" evidence="1">
    <location>
        <begin position="30"/>
        <end position="462"/>
    </location>
</feature>
<protein>
    <submittedName>
        <fullName evidence="2">ATP-binding protein</fullName>
    </submittedName>
</protein>